<accession>A0A7D4UL64</accession>
<protein>
    <recommendedName>
        <fullName evidence="3">Lipocalin-like domain-containing protein</fullName>
    </recommendedName>
</protein>
<dbReference type="AlphaFoldDB" id="A0A7D4UL64"/>
<gene>
    <name evidence="1" type="ORF">HQ865_06180</name>
</gene>
<evidence type="ECO:0000313" key="2">
    <source>
        <dbReference type="Proteomes" id="UP000505355"/>
    </source>
</evidence>
<evidence type="ECO:0008006" key="3">
    <source>
        <dbReference type="Google" id="ProtNLM"/>
    </source>
</evidence>
<dbReference type="Proteomes" id="UP000505355">
    <property type="component" value="Chromosome"/>
</dbReference>
<dbReference type="EMBL" id="CP054139">
    <property type="protein sequence ID" value="QKJ29361.1"/>
    <property type="molecule type" value="Genomic_DNA"/>
</dbReference>
<name>A0A7D4UL64_9SPHI</name>
<keyword evidence="2" id="KW-1185">Reference proteome</keyword>
<evidence type="ECO:0000313" key="1">
    <source>
        <dbReference type="EMBL" id="QKJ29361.1"/>
    </source>
</evidence>
<organism evidence="1 2">
    <name type="scientific">Mucilaginibacter mali</name>
    <dbReference type="NCBI Taxonomy" id="2740462"/>
    <lineage>
        <taxon>Bacteria</taxon>
        <taxon>Pseudomonadati</taxon>
        <taxon>Bacteroidota</taxon>
        <taxon>Sphingobacteriia</taxon>
        <taxon>Sphingobacteriales</taxon>
        <taxon>Sphingobacteriaceae</taxon>
        <taxon>Mucilaginibacter</taxon>
    </lineage>
</organism>
<reference evidence="1 2" key="1">
    <citation type="submission" date="2020-05" db="EMBL/GenBank/DDBJ databases">
        <title>Mucilaginibacter mali sp. nov.</title>
        <authorList>
            <person name="Kim H.S."/>
            <person name="Lee K.C."/>
            <person name="Suh M.K."/>
            <person name="Kim J.-S."/>
            <person name="Han K.-I."/>
            <person name="Eom M.K."/>
            <person name="Shin Y.K."/>
            <person name="Lee J.-S."/>
        </authorList>
    </citation>
    <scope>NUCLEOTIDE SEQUENCE [LARGE SCALE GENOMIC DNA]</scope>
    <source>
        <strain evidence="1 2">G2-14</strain>
    </source>
</reference>
<sequence>MKKILPLIALASLFYIGCKKDGSNHKREAEIKTMIQGDWYYQSYSTEVFVGKSPLSHDAKTTRDLYAASHYHFYDDNTCDYGSKKYNYTIKSNSEGDSLVIDVNYTTKFKITYVSDSRLSVHSEYPNHDTYQSQDSGAYVIADHTEMDLVFGRTQIPKP</sequence>
<dbReference type="KEGG" id="mmab:HQ865_06180"/>
<proteinExistence type="predicted"/>
<dbReference type="RefSeq" id="WP_173414055.1">
    <property type="nucleotide sequence ID" value="NZ_CP054139.1"/>
</dbReference>